<comment type="caution">
    <text evidence="2">The sequence shown here is derived from an EMBL/GenBank/DDBJ whole genome shotgun (WGS) entry which is preliminary data.</text>
</comment>
<evidence type="ECO:0000313" key="3">
    <source>
        <dbReference type="Proteomes" id="UP000289821"/>
    </source>
</evidence>
<keyword evidence="3" id="KW-1185">Reference proteome</keyword>
<name>A0A4Q0NQ61_9FLAO</name>
<dbReference type="EMBL" id="QOVI01000011">
    <property type="protein sequence ID" value="RXG11439.1"/>
    <property type="molecule type" value="Genomic_DNA"/>
</dbReference>
<gene>
    <name evidence="2" type="ORF">DSM04_11150</name>
</gene>
<dbReference type="SUPFAM" id="SSF63825">
    <property type="entry name" value="YWTD domain"/>
    <property type="match status" value="1"/>
</dbReference>
<dbReference type="PROSITE" id="PS51257">
    <property type="entry name" value="PROKAR_LIPOPROTEIN"/>
    <property type="match status" value="1"/>
</dbReference>
<reference evidence="2 3" key="1">
    <citation type="submission" date="2018-07" db="EMBL/GenBank/DDBJ databases">
        <title>Leeuwenhoekiella genomics.</title>
        <authorList>
            <person name="Tahon G."/>
            <person name="Willems A."/>
        </authorList>
    </citation>
    <scope>NUCLEOTIDE SEQUENCE [LARGE SCALE GENOMIC DNA]</scope>
    <source>
        <strain evidence="2 3">R-50232</strain>
    </source>
</reference>
<dbReference type="AlphaFoldDB" id="A0A4Q0NQ61"/>
<accession>A0A4Q0NQ61</accession>
<dbReference type="Proteomes" id="UP000289821">
    <property type="component" value="Unassembled WGS sequence"/>
</dbReference>
<feature type="signal peptide" evidence="1">
    <location>
        <begin position="1"/>
        <end position="22"/>
    </location>
</feature>
<evidence type="ECO:0008006" key="4">
    <source>
        <dbReference type="Google" id="ProtNLM"/>
    </source>
</evidence>
<keyword evidence="1" id="KW-0732">Signal</keyword>
<evidence type="ECO:0000313" key="2">
    <source>
        <dbReference type="EMBL" id="RXG11439.1"/>
    </source>
</evidence>
<feature type="chain" id="PRO_5020837867" description="6-bladed beta-propeller protein" evidence="1">
    <location>
        <begin position="23"/>
        <end position="408"/>
    </location>
</feature>
<evidence type="ECO:0000256" key="1">
    <source>
        <dbReference type="SAM" id="SignalP"/>
    </source>
</evidence>
<organism evidence="2 3">
    <name type="scientific">Leeuwenhoekiella aestuarii</name>
    <dbReference type="NCBI Taxonomy" id="2249426"/>
    <lineage>
        <taxon>Bacteria</taxon>
        <taxon>Pseudomonadati</taxon>
        <taxon>Bacteroidota</taxon>
        <taxon>Flavobacteriia</taxon>
        <taxon>Flavobacteriales</taxon>
        <taxon>Flavobacteriaceae</taxon>
        <taxon>Leeuwenhoekiella</taxon>
    </lineage>
</organism>
<protein>
    <recommendedName>
        <fullName evidence="4">6-bladed beta-propeller protein</fullName>
    </recommendedName>
</protein>
<sequence>MKTKQLKFLVLLFLFISAVSCSNDDDMNQEDQENHNPEYHGNVSLLVSDANSTALNFINPFNSEIQTFQASFPKGVVYVTQSGLYGIITHREHDFTETFNLGGEIDHGDHSHSLGETGLTDTNFESMKPTHFKSEQGYVAVYNDGDATLSLFKENDINGGASVSNIATGTAAHHGAMVIFDNGNIAVTNLGSGISLPEKVHIINQQGEVISQEEQSLSTSGIHGSAGNDDTAIFGAASGILVVQDNGDQRIIDYPESFEEEVWFGSILATNEPDLFIGYTAAKGVYFIDISTEEVTPLLETSDLFKCMVSLDGNEVVSLTKTGSFTITDVSTQEHVYTGTMGVTLDTESTDHSSITSNVDYFEDYLFVSIPTSNKIIQYNLSEMNIEKEYDLDITPYQFKVLSYDIAH</sequence>
<proteinExistence type="predicted"/>